<proteinExistence type="predicted"/>
<dbReference type="PROSITE" id="PS51154">
    <property type="entry name" value="MACRO"/>
    <property type="match status" value="1"/>
</dbReference>
<dbReference type="EMBL" id="DRMH01000101">
    <property type="protein sequence ID" value="HFC98295.1"/>
    <property type="molecule type" value="Genomic_DNA"/>
</dbReference>
<dbReference type="InterPro" id="IPR002589">
    <property type="entry name" value="Macro_dom"/>
</dbReference>
<dbReference type="InterPro" id="IPR043472">
    <property type="entry name" value="Macro_dom-like"/>
</dbReference>
<dbReference type="PANTHER" id="PTHR11106:SF27">
    <property type="entry name" value="MACRO DOMAIN-CONTAINING PROTEIN"/>
    <property type="match status" value="1"/>
</dbReference>
<organism evidence="2">
    <name type="scientific">Thermosulfurimonas dismutans</name>
    <dbReference type="NCBI Taxonomy" id="999894"/>
    <lineage>
        <taxon>Bacteria</taxon>
        <taxon>Pseudomonadati</taxon>
        <taxon>Thermodesulfobacteriota</taxon>
        <taxon>Thermodesulfobacteria</taxon>
        <taxon>Thermodesulfobacteriales</taxon>
        <taxon>Thermodesulfobacteriaceae</taxon>
        <taxon>Thermosulfurimonas</taxon>
    </lineage>
</organism>
<dbReference type="CDD" id="cd02908">
    <property type="entry name" value="Macro_OAADPr_deacetylase"/>
    <property type="match status" value="1"/>
</dbReference>
<dbReference type="Proteomes" id="UP000886043">
    <property type="component" value="Unassembled WGS sequence"/>
</dbReference>
<evidence type="ECO:0000259" key="1">
    <source>
        <dbReference type="PROSITE" id="PS51154"/>
    </source>
</evidence>
<name>A0A7C3CNV6_9BACT</name>
<dbReference type="Gene3D" id="3.40.220.10">
    <property type="entry name" value="Leucine Aminopeptidase, subunit E, domain 1"/>
    <property type="match status" value="1"/>
</dbReference>
<reference evidence="2" key="1">
    <citation type="journal article" date="2020" name="mSystems">
        <title>Genome- and Community-Level Interaction Insights into Carbon Utilization and Element Cycling Functions of Hydrothermarchaeota in Hydrothermal Sediment.</title>
        <authorList>
            <person name="Zhou Z."/>
            <person name="Liu Y."/>
            <person name="Xu W."/>
            <person name="Pan J."/>
            <person name="Luo Z.H."/>
            <person name="Li M."/>
        </authorList>
    </citation>
    <scope>NUCLEOTIDE SEQUENCE [LARGE SCALE GENOMIC DNA]</scope>
    <source>
        <strain evidence="2">HyVt-483</strain>
    </source>
</reference>
<gene>
    <name evidence="2" type="ORF">ENJ40_07560</name>
</gene>
<accession>A0A7C3CNV6</accession>
<dbReference type="SUPFAM" id="SSF52949">
    <property type="entry name" value="Macro domain-like"/>
    <property type="match status" value="1"/>
</dbReference>
<evidence type="ECO:0000313" key="2">
    <source>
        <dbReference type="EMBL" id="HFC98295.1"/>
    </source>
</evidence>
<sequence length="182" mass="19602">MEDKVLELIQGDITEQDTEAIVNAANERLIPGGGVDGAIHRKGGPSIAEEARKIGRCPTGQAVVTGAGRLKARYVIHAVGPIYRDGKSGEADLLASAYRESLKRAAELKLSSVAFPSLSTGAYGYPLEEAAPIALGTILSFLRENPLPRLVRMVLWGDRAYQAYLQALRDLAAREGLQVEEF</sequence>
<dbReference type="PANTHER" id="PTHR11106">
    <property type="entry name" value="GANGLIOSIDE INDUCED DIFFERENTIATION ASSOCIATED PROTEIN 2-RELATED"/>
    <property type="match status" value="1"/>
</dbReference>
<dbReference type="AlphaFoldDB" id="A0A7C3CNV6"/>
<protein>
    <submittedName>
        <fullName evidence="2">Macro domain-containing protein</fullName>
    </submittedName>
</protein>
<comment type="caution">
    <text evidence="2">The sequence shown here is derived from an EMBL/GenBank/DDBJ whole genome shotgun (WGS) entry which is preliminary data.</text>
</comment>
<feature type="domain" description="Macro" evidence="1">
    <location>
        <begin position="1"/>
        <end position="172"/>
    </location>
</feature>
<dbReference type="SMART" id="SM00506">
    <property type="entry name" value="A1pp"/>
    <property type="match status" value="1"/>
</dbReference>
<dbReference type="Pfam" id="PF01661">
    <property type="entry name" value="Macro"/>
    <property type="match status" value="1"/>
</dbReference>